<evidence type="ECO:0000256" key="4">
    <source>
        <dbReference type="ARBA" id="ARBA00022989"/>
    </source>
</evidence>
<feature type="transmembrane region" description="Helical" evidence="6">
    <location>
        <begin position="111"/>
        <end position="134"/>
    </location>
</feature>
<organism evidence="9">
    <name type="scientific">Chaetomium thermophilum (strain DSM 1495 / CBS 144.50 / IMI 039719)</name>
    <name type="common">Thermochaetoides thermophila</name>
    <dbReference type="NCBI Taxonomy" id="759272"/>
    <lineage>
        <taxon>Eukaryota</taxon>
        <taxon>Fungi</taxon>
        <taxon>Dikarya</taxon>
        <taxon>Ascomycota</taxon>
        <taxon>Pezizomycotina</taxon>
        <taxon>Sordariomycetes</taxon>
        <taxon>Sordariomycetidae</taxon>
        <taxon>Sordariales</taxon>
        <taxon>Chaetomiaceae</taxon>
        <taxon>Thermochaetoides</taxon>
    </lineage>
</organism>
<evidence type="ECO:0000256" key="2">
    <source>
        <dbReference type="ARBA" id="ARBA00010992"/>
    </source>
</evidence>
<feature type="transmembrane region" description="Helical" evidence="6">
    <location>
        <begin position="355"/>
        <end position="377"/>
    </location>
</feature>
<dbReference type="eggNOG" id="KOG0254">
    <property type="taxonomic scope" value="Eukaryota"/>
</dbReference>
<comment type="subcellular location">
    <subcellularLocation>
        <location evidence="1">Membrane</location>
        <topology evidence="1">Multi-pass membrane protein</topology>
    </subcellularLocation>
</comment>
<dbReference type="Pfam" id="PF00083">
    <property type="entry name" value="Sugar_tr"/>
    <property type="match status" value="1"/>
</dbReference>
<dbReference type="OMA" id="PSNRYRI"/>
<dbReference type="PROSITE" id="PS00216">
    <property type="entry name" value="SUGAR_TRANSPORT_1"/>
    <property type="match status" value="1"/>
</dbReference>
<evidence type="ECO:0000259" key="7">
    <source>
        <dbReference type="PROSITE" id="PS50850"/>
    </source>
</evidence>
<dbReference type="SUPFAM" id="SSF103473">
    <property type="entry name" value="MFS general substrate transporter"/>
    <property type="match status" value="1"/>
</dbReference>
<dbReference type="InterPro" id="IPR020846">
    <property type="entry name" value="MFS_dom"/>
</dbReference>
<dbReference type="GO" id="GO:0005351">
    <property type="term" value="F:carbohydrate:proton symporter activity"/>
    <property type="evidence" value="ECO:0007669"/>
    <property type="project" value="TreeGrafter"/>
</dbReference>
<evidence type="ECO:0000313" key="9">
    <source>
        <dbReference type="Proteomes" id="UP000008066"/>
    </source>
</evidence>
<evidence type="ECO:0000256" key="3">
    <source>
        <dbReference type="ARBA" id="ARBA00022692"/>
    </source>
</evidence>
<dbReference type="HOGENOM" id="CLU_001265_30_12_1"/>
<dbReference type="Gene3D" id="1.20.1250.20">
    <property type="entry name" value="MFS general substrate transporter like domains"/>
    <property type="match status" value="1"/>
</dbReference>
<dbReference type="EMBL" id="GL988043">
    <property type="protein sequence ID" value="EGS20169.1"/>
    <property type="molecule type" value="Genomic_DNA"/>
</dbReference>
<dbReference type="PROSITE" id="PS50850">
    <property type="entry name" value="MFS"/>
    <property type="match status" value="1"/>
</dbReference>
<dbReference type="RefSeq" id="XP_006695054.1">
    <property type="nucleotide sequence ID" value="XM_006694991.1"/>
</dbReference>
<keyword evidence="3 6" id="KW-0812">Transmembrane</keyword>
<keyword evidence="9" id="KW-1185">Reference proteome</keyword>
<sequence length="440" mass="48046">MAPEGKKTVNIFKLSSLSEPKQVIQNWRLWFAVLTFALLGTARGIDEGLISGAFKSRHFQESINYSSYSAVDQAKIKANVASMVQLGCIGGAMIAPPILDTLGRIPTTRLLTLLWALGITIFLLSHGSLTLIYLGRFIAGLGIGQTPVVGPVYLSEISPSSIRGLCVCLFTGFVYLGIVLAFWANYVCARVFKEEDGGRKERWMAPTGLHLFFAGVVLALMVWGLESPRWLIMKGRVDEARGVLSRLRGLREGDAYVGQEVEAIVRAWEEERRVVCGFTDSDLPSKSPSFLQRTRGFLLDAKATLLATCTRSNLYLVHLALASQLLSQWSGAGAITLYAPDLFELLGIHSSTTSLLITAIFGLIKLLASTICALFLVDVIGRRRSLLIGITFQALSLIYISSLLTALPWVVDHTSSHVPTNTQKGALRMAVFMLYLSGIG</sequence>
<protein>
    <recommendedName>
        <fullName evidence="7">Major facilitator superfamily (MFS) profile domain-containing protein</fullName>
    </recommendedName>
</protein>
<evidence type="ECO:0000256" key="6">
    <source>
        <dbReference type="SAM" id="Phobius"/>
    </source>
</evidence>
<dbReference type="PANTHER" id="PTHR48022">
    <property type="entry name" value="PLASTIDIC GLUCOSE TRANSPORTER 4"/>
    <property type="match status" value="1"/>
</dbReference>
<reference evidence="8 9" key="1">
    <citation type="journal article" date="2011" name="Cell">
        <title>Insight into structure and assembly of the nuclear pore complex by utilizing the genome of a eukaryotic thermophile.</title>
        <authorList>
            <person name="Amlacher S."/>
            <person name="Sarges P."/>
            <person name="Flemming D."/>
            <person name="van Noort V."/>
            <person name="Kunze R."/>
            <person name="Devos D.P."/>
            <person name="Arumugam M."/>
            <person name="Bork P."/>
            <person name="Hurt E."/>
        </authorList>
    </citation>
    <scope>NUCLEOTIDE SEQUENCE [LARGE SCALE GENOMIC DNA]</scope>
    <source>
        <strain evidence="9">DSM 1495 / CBS 144.50 / IMI 039719</strain>
    </source>
</reference>
<dbReference type="Proteomes" id="UP000008066">
    <property type="component" value="Unassembled WGS sequence"/>
</dbReference>
<feature type="transmembrane region" description="Helical" evidence="6">
    <location>
        <begin position="203"/>
        <end position="225"/>
    </location>
</feature>
<dbReference type="PANTHER" id="PTHR48022:SF8">
    <property type="entry name" value="MAJOR FACILITATOR SUPERFAMILY (MFS) PROFILE DOMAIN-CONTAINING PROTEIN-RELATED"/>
    <property type="match status" value="1"/>
</dbReference>
<name>G0S9Q8_CHATD</name>
<feature type="domain" description="Major facilitator superfamily (MFS) profile" evidence="7">
    <location>
        <begin position="32"/>
        <end position="440"/>
    </location>
</feature>
<comment type="similarity">
    <text evidence="2">Belongs to the major facilitator superfamily. Sugar transporter (TC 2.A.1.1) family.</text>
</comment>
<dbReference type="GO" id="GO:0016020">
    <property type="term" value="C:membrane"/>
    <property type="evidence" value="ECO:0007669"/>
    <property type="project" value="UniProtKB-SubCell"/>
</dbReference>
<proteinExistence type="inferred from homology"/>
<evidence type="ECO:0000256" key="1">
    <source>
        <dbReference type="ARBA" id="ARBA00004141"/>
    </source>
</evidence>
<evidence type="ECO:0000313" key="8">
    <source>
        <dbReference type="EMBL" id="EGS20169.1"/>
    </source>
</evidence>
<dbReference type="InterPro" id="IPR036259">
    <property type="entry name" value="MFS_trans_sf"/>
</dbReference>
<dbReference type="InterPro" id="IPR005829">
    <property type="entry name" value="Sugar_transporter_CS"/>
</dbReference>
<dbReference type="PROSITE" id="PS00217">
    <property type="entry name" value="SUGAR_TRANSPORT_2"/>
    <property type="match status" value="1"/>
</dbReference>
<dbReference type="OrthoDB" id="5296287at2759"/>
<evidence type="ECO:0000256" key="5">
    <source>
        <dbReference type="ARBA" id="ARBA00023136"/>
    </source>
</evidence>
<dbReference type="GeneID" id="18258714"/>
<dbReference type="AlphaFoldDB" id="G0S9Q8"/>
<keyword evidence="5 6" id="KW-0472">Membrane</keyword>
<dbReference type="KEGG" id="cthr:CTHT_0046760"/>
<keyword evidence="4 6" id="KW-1133">Transmembrane helix</keyword>
<gene>
    <name evidence="8" type="ORF">CTHT_0046760</name>
</gene>
<accession>G0S9Q8</accession>
<feature type="transmembrane region" description="Helical" evidence="6">
    <location>
        <begin position="164"/>
        <end position="183"/>
    </location>
</feature>
<dbReference type="InterPro" id="IPR050360">
    <property type="entry name" value="MFS_Sugar_Transporters"/>
</dbReference>
<dbReference type="InterPro" id="IPR005828">
    <property type="entry name" value="MFS_sugar_transport-like"/>
</dbReference>
<feature type="transmembrane region" description="Helical" evidence="6">
    <location>
        <begin position="386"/>
        <end position="411"/>
    </location>
</feature>